<name>A0ABD0QZX9_CIRMR</name>
<dbReference type="EMBL" id="JAMKFB020000006">
    <property type="protein sequence ID" value="KAL0191292.1"/>
    <property type="molecule type" value="Genomic_DNA"/>
</dbReference>
<dbReference type="AlphaFoldDB" id="A0ABD0QZX9"/>
<proteinExistence type="predicted"/>
<gene>
    <name evidence="2" type="ORF">M9458_013990</name>
</gene>
<protein>
    <submittedName>
        <fullName evidence="2">Uncharacterized protein</fullName>
    </submittedName>
</protein>
<organism evidence="2 3">
    <name type="scientific">Cirrhinus mrigala</name>
    <name type="common">Mrigala</name>
    <dbReference type="NCBI Taxonomy" id="683832"/>
    <lineage>
        <taxon>Eukaryota</taxon>
        <taxon>Metazoa</taxon>
        <taxon>Chordata</taxon>
        <taxon>Craniata</taxon>
        <taxon>Vertebrata</taxon>
        <taxon>Euteleostomi</taxon>
        <taxon>Actinopterygii</taxon>
        <taxon>Neopterygii</taxon>
        <taxon>Teleostei</taxon>
        <taxon>Ostariophysi</taxon>
        <taxon>Cypriniformes</taxon>
        <taxon>Cyprinidae</taxon>
        <taxon>Labeoninae</taxon>
        <taxon>Labeonini</taxon>
        <taxon>Cirrhinus</taxon>
    </lineage>
</organism>
<sequence>LWDSGTREMDNERSTQGTSAPLLPLLQRFQNIHSSKEEPVPEEEIEILSAPLSPNESFLRYLTLPQDNDLAIDLRQTAVVIMAHLDRLAAPCSPPQCSSPTSNK</sequence>
<dbReference type="Proteomes" id="UP001529510">
    <property type="component" value="Unassembled WGS sequence"/>
</dbReference>
<reference evidence="2 3" key="1">
    <citation type="submission" date="2024-05" db="EMBL/GenBank/DDBJ databases">
        <title>Genome sequencing and assembly of Indian major carp, Cirrhinus mrigala (Hamilton, 1822).</title>
        <authorList>
            <person name="Mohindra V."/>
            <person name="Chowdhury L.M."/>
            <person name="Lal K."/>
            <person name="Jena J.K."/>
        </authorList>
    </citation>
    <scope>NUCLEOTIDE SEQUENCE [LARGE SCALE GENOMIC DNA]</scope>
    <source>
        <strain evidence="2">CM1030</strain>
        <tissue evidence="2">Blood</tissue>
    </source>
</reference>
<evidence type="ECO:0000256" key="1">
    <source>
        <dbReference type="SAM" id="MobiDB-lite"/>
    </source>
</evidence>
<feature type="non-terminal residue" evidence="2">
    <location>
        <position position="1"/>
    </location>
</feature>
<evidence type="ECO:0000313" key="2">
    <source>
        <dbReference type="EMBL" id="KAL0191292.1"/>
    </source>
</evidence>
<accession>A0ABD0QZX9</accession>
<feature type="region of interest" description="Disordered" evidence="1">
    <location>
        <begin position="1"/>
        <end position="20"/>
    </location>
</feature>
<comment type="caution">
    <text evidence="2">The sequence shown here is derived from an EMBL/GenBank/DDBJ whole genome shotgun (WGS) entry which is preliminary data.</text>
</comment>
<feature type="compositionally biased region" description="Basic and acidic residues" evidence="1">
    <location>
        <begin position="1"/>
        <end position="13"/>
    </location>
</feature>
<evidence type="ECO:0000313" key="3">
    <source>
        <dbReference type="Proteomes" id="UP001529510"/>
    </source>
</evidence>
<keyword evidence="3" id="KW-1185">Reference proteome</keyword>
<feature type="non-terminal residue" evidence="2">
    <location>
        <position position="104"/>
    </location>
</feature>